<dbReference type="Proteomes" id="UP000828390">
    <property type="component" value="Unassembled WGS sequence"/>
</dbReference>
<evidence type="ECO:0000313" key="6">
    <source>
        <dbReference type="Proteomes" id="UP000828390"/>
    </source>
</evidence>
<feature type="transmembrane region" description="Helical" evidence="4">
    <location>
        <begin position="378"/>
        <end position="400"/>
    </location>
</feature>
<feature type="transmembrane region" description="Helical" evidence="4">
    <location>
        <begin position="289"/>
        <end position="310"/>
    </location>
</feature>
<evidence type="ECO:0000256" key="2">
    <source>
        <dbReference type="ARBA" id="ARBA00022989"/>
    </source>
</evidence>
<keyword evidence="2 4" id="KW-1133">Transmembrane helix</keyword>
<name>A0A9D4EFX2_DREPO</name>
<dbReference type="PANTHER" id="PTHR23121:SF9">
    <property type="entry name" value="SODIUM-DEPENDENT GLUCOSE TRANSPORTER 1"/>
    <property type="match status" value="1"/>
</dbReference>
<feature type="transmembrane region" description="Helical" evidence="4">
    <location>
        <begin position="317"/>
        <end position="339"/>
    </location>
</feature>
<keyword evidence="1 4" id="KW-0812">Transmembrane</keyword>
<evidence type="ECO:0000256" key="3">
    <source>
        <dbReference type="ARBA" id="ARBA00023136"/>
    </source>
</evidence>
<evidence type="ECO:0000256" key="4">
    <source>
        <dbReference type="SAM" id="Phobius"/>
    </source>
</evidence>
<dbReference type="SUPFAM" id="SSF103473">
    <property type="entry name" value="MFS general substrate transporter"/>
    <property type="match status" value="1"/>
</dbReference>
<feature type="transmembrane region" description="Helical" evidence="4">
    <location>
        <begin position="345"/>
        <end position="366"/>
    </location>
</feature>
<proteinExistence type="predicted"/>
<sequence>MLVPGFIIGSFLSGLLYDRCSRLWLTLATTVGAGVCTLMTPYMTSLTGMLALRVASGLFCGALDTGANTIVSSIWESDSGPYMQALYLSYTVGGIVAPFVTRPFMSSENEKHTGGHLNGDEKGIDDHTRVVSLTNSQLTSNNYSNISQRLYSRFESEAMNISQFSQESSMLFERTSQIHYAFIVTGVLAFMSSFPYLAMIVSGRFSSKSKPRRCEITVSGDQESLTDDSLTHTESRDVTLKRPDHRNKCLLLVCLAAINILYNAVEDSFGDFVITFCLEYLQWSNTQSVALLSLYWLASCIGGLTGILLVRVIGSGRLLAVMHVGWILTFGLASLGSVFRIHALIWFSMPASGFFMVQIIPAVFSWTAENVCPVTGKVSSLFLIATGVGIAGNPSVIGYLMERFTFVSFVYVLTGEAILCAVCNFLALLIASRQSSGRGPYPPTKA</sequence>
<dbReference type="InterPro" id="IPR036259">
    <property type="entry name" value="MFS_trans_sf"/>
</dbReference>
<feature type="transmembrane region" description="Helical" evidence="4">
    <location>
        <begin position="178"/>
        <end position="203"/>
    </location>
</feature>
<comment type="caution">
    <text evidence="5">The sequence shown here is derived from an EMBL/GenBank/DDBJ whole genome shotgun (WGS) entry which is preliminary data.</text>
</comment>
<organism evidence="5 6">
    <name type="scientific">Dreissena polymorpha</name>
    <name type="common">Zebra mussel</name>
    <name type="synonym">Mytilus polymorpha</name>
    <dbReference type="NCBI Taxonomy" id="45954"/>
    <lineage>
        <taxon>Eukaryota</taxon>
        <taxon>Metazoa</taxon>
        <taxon>Spiralia</taxon>
        <taxon>Lophotrochozoa</taxon>
        <taxon>Mollusca</taxon>
        <taxon>Bivalvia</taxon>
        <taxon>Autobranchia</taxon>
        <taxon>Heteroconchia</taxon>
        <taxon>Euheterodonta</taxon>
        <taxon>Imparidentia</taxon>
        <taxon>Neoheterodontei</taxon>
        <taxon>Myida</taxon>
        <taxon>Dreissenoidea</taxon>
        <taxon>Dreissenidae</taxon>
        <taxon>Dreissena</taxon>
    </lineage>
</organism>
<feature type="transmembrane region" description="Helical" evidence="4">
    <location>
        <begin position="23"/>
        <end position="44"/>
    </location>
</feature>
<accession>A0A9D4EFX2</accession>
<dbReference type="Pfam" id="PF07690">
    <property type="entry name" value="MFS_1"/>
    <property type="match status" value="1"/>
</dbReference>
<feature type="transmembrane region" description="Helical" evidence="4">
    <location>
        <begin position="406"/>
        <end position="431"/>
    </location>
</feature>
<reference evidence="5" key="2">
    <citation type="submission" date="2020-11" db="EMBL/GenBank/DDBJ databases">
        <authorList>
            <person name="McCartney M.A."/>
            <person name="Auch B."/>
            <person name="Kono T."/>
            <person name="Mallez S."/>
            <person name="Becker A."/>
            <person name="Gohl D.M."/>
            <person name="Silverstein K.A.T."/>
            <person name="Koren S."/>
            <person name="Bechman K.B."/>
            <person name="Herman A."/>
            <person name="Abrahante J.E."/>
            <person name="Garbe J."/>
        </authorList>
    </citation>
    <scope>NUCLEOTIDE SEQUENCE</scope>
    <source>
        <strain evidence="5">Duluth1</strain>
        <tissue evidence="5">Whole animal</tissue>
    </source>
</reference>
<dbReference type="OrthoDB" id="9626824at2759"/>
<dbReference type="Gene3D" id="1.20.1250.20">
    <property type="entry name" value="MFS general substrate transporter like domains"/>
    <property type="match status" value="2"/>
</dbReference>
<dbReference type="InterPro" id="IPR011701">
    <property type="entry name" value="MFS"/>
</dbReference>
<gene>
    <name evidence="5" type="ORF">DPMN_180236</name>
</gene>
<dbReference type="PANTHER" id="PTHR23121">
    <property type="entry name" value="SODIUM-DEPENDENT GLUCOSE TRANSPORTER 1"/>
    <property type="match status" value="1"/>
</dbReference>
<reference evidence="5" key="1">
    <citation type="journal article" date="2019" name="bioRxiv">
        <title>The Genome of the Zebra Mussel, Dreissena polymorpha: A Resource for Invasive Species Research.</title>
        <authorList>
            <person name="McCartney M.A."/>
            <person name="Auch B."/>
            <person name="Kono T."/>
            <person name="Mallez S."/>
            <person name="Zhang Y."/>
            <person name="Obille A."/>
            <person name="Becker A."/>
            <person name="Abrahante J.E."/>
            <person name="Garbe J."/>
            <person name="Badalamenti J.P."/>
            <person name="Herman A."/>
            <person name="Mangelson H."/>
            <person name="Liachko I."/>
            <person name="Sullivan S."/>
            <person name="Sone E.D."/>
            <person name="Koren S."/>
            <person name="Silverstein K.A.T."/>
            <person name="Beckman K.B."/>
            <person name="Gohl D.M."/>
        </authorList>
    </citation>
    <scope>NUCLEOTIDE SEQUENCE</scope>
    <source>
        <strain evidence="5">Duluth1</strain>
        <tissue evidence="5">Whole animal</tissue>
    </source>
</reference>
<dbReference type="AlphaFoldDB" id="A0A9D4EFX2"/>
<keyword evidence="6" id="KW-1185">Reference proteome</keyword>
<evidence type="ECO:0000256" key="1">
    <source>
        <dbReference type="ARBA" id="ARBA00022692"/>
    </source>
</evidence>
<keyword evidence="3 4" id="KW-0472">Membrane</keyword>
<evidence type="ECO:0000313" key="5">
    <source>
        <dbReference type="EMBL" id="KAH3778765.1"/>
    </source>
</evidence>
<feature type="transmembrane region" description="Helical" evidence="4">
    <location>
        <begin position="249"/>
        <end position="265"/>
    </location>
</feature>
<dbReference type="EMBL" id="JAIWYP010000009">
    <property type="protein sequence ID" value="KAH3778765.1"/>
    <property type="molecule type" value="Genomic_DNA"/>
</dbReference>
<protein>
    <submittedName>
        <fullName evidence="5">Uncharacterized protein</fullName>
    </submittedName>
</protein>
<dbReference type="GO" id="GO:0022857">
    <property type="term" value="F:transmembrane transporter activity"/>
    <property type="evidence" value="ECO:0007669"/>
    <property type="project" value="InterPro"/>
</dbReference>